<feature type="domain" description="TonB-dependent receptor plug" evidence="7">
    <location>
        <begin position="67"/>
        <end position="169"/>
    </location>
</feature>
<dbReference type="InterPro" id="IPR037066">
    <property type="entry name" value="Plug_dom_sf"/>
</dbReference>
<evidence type="ECO:0000313" key="9">
    <source>
        <dbReference type="Proteomes" id="UP000595894"/>
    </source>
</evidence>
<feature type="chain" id="PRO_5037767100" evidence="5">
    <location>
        <begin position="32"/>
        <end position="954"/>
    </location>
</feature>
<evidence type="ECO:0000256" key="2">
    <source>
        <dbReference type="ARBA" id="ARBA00023136"/>
    </source>
</evidence>
<dbReference type="EMBL" id="CP061035">
    <property type="protein sequence ID" value="QQV76357.1"/>
    <property type="molecule type" value="Genomic_DNA"/>
</dbReference>
<dbReference type="GO" id="GO:0009279">
    <property type="term" value="C:cell outer membrane"/>
    <property type="evidence" value="ECO:0007669"/>
    <property type="project" value="UniProtKB-SubCell"/>
</dbReference>
<dbReference type="NCBIfam" id="TIGR01782">
    <property type="entry name" value="TonB-Xanth-Caul"/>
    <property type="match status" value="1"/>
</dbReference>
<dbReference type="RefSeq" id="WP_202091571.1">
    <property type="nucleotide sequence ID" value="NZ_CP061035.1"/>
</dbReference>
<accession>A0A974NT78</accession>
<sequence>MLGRNHLSRSVRVALLATAATPFLIAGPAFAQDAAAPAPQAAEDEAAQDIVVTGIRQTLQTSIQQKKTETAIVDTLSSTEIGDLPALSVGEAIQTITGATTHREKGGASEIALRGLGSFLSNTTFNGRDASNGSGDRAVNFNQFPSELINGIKIYKSQQANLVEGGVAGTIELETLKPLDFKRRRLQAEIKTNYSPYQDRIVGSSAWGWRGTLSYVDQFDAGDLGRIGITFGAQRNKTNNPEETVAASSTWVACNPAIVAAAANCTEVTRQQAAGGTPFYLQPNAITFRQISERDKRDAVFGAIQWQPSPTLDINLDLQYSKRDYTEERSDLNLSETRYGLRNVVYDANHVVQSFTGLTSLESVSTILQRDEEYIGGGGNVEWRATDRLTLTADASYSRTIRTDVERSVRLRTDPFDIFNVRTPINNQRVPYTYEVKPGNFAPTITIDPRFNLNDPTLYSDDARFRRDELQRRNEIFGARFDAAYKLDGFLSSISLGGRFSRLTYNDYDDRVERTQDDRSLDAAVNIACRNNGFPQTDYLKAARGNTINSWATFDLNCQFANYPTAPQARNADLRNVANRDVTENTYAGYIMGEYRGDLGSMPVRGNFGLRVVRTDVVSNGLRSDLNVVNNPDGSIRLVQTANFQTVTIENNTTRFLPSINAVFEPRPDVQVRLAGYRGMSKPAPSALGAGRTIQLDDGTGFSDVADAIALITANGSPRLKPLMSWNVDAALEWYPNRDSIVAATIYKKWFTGGFIPVVLNEDFTIGGNAVSVPVVQTQNSPDKSSVYGLELTLANRFSWLPAPLDGFGGKVSYNYAISDFENEDIRLGDVLDPTTGVISQGLIGPANLSGYSKHVVSAQLYYQLGGLNVQGVYNYRSNYYQDFVGGNSQLRYVRGNETFDLRASYDLSKAVRMQVEAINIFDAPKVTDMPVVGSQRQYHYYGARYFLGLRVRL</sequence>
<feature type="signal peptide" evidence="5">
    <location>
        <begin position="1"/>
        <end position="31"/>
    </location>
</feature>
<evidence type="ECO:0000259" key="7">
    <source>
        <dbReference type="Pfam" id="PF07715"/>
    </source>
</evidence>
<dbReference type="AlphaFoldDB" id="A0A974NT78"/>
<feature type="domain" description="TonB-dependent receptor-like beta-barrel" evidence="6">
    <location>
        <begin position="423"/>
        <end position="921"/>
    </location>
</feature>
<name>A0A974NT78_9SPHN</name>
<dbReference type="Pfam" id="PF07715">
    <property type="entry name" value="Plug"/>
    <property type="match status" value="1"/>
</dbReference>
<gene>
    <name evidence="8" type="ORF">H5J25_12790</name>
</gene>
<organism evidence="8 9">
    <name type="scientific">Sphingomonas aliaeris</name>
    <dbReference type="NCBI Taxonomy" id="2759526"/>
    <lineage>
        <taxon>Bacteria</taxon>
        <taxon>Pseudomonadati</taxon>
        <taxon>Pseudomonadota</taxon>
        <taxon>Alphaproteobacteria</taxon>
        <taxon>Sphingomonadales</taxon>
        <taxon>Sphingomonadaceae</taxon>
        <taxon>Sphingomonas</taxon>
    </lineage>
</organism>
<dbReference type="PANTHER" id="PTHR40980:SF4">
    <property type="entry name" value="TONB-DEPENDENT RECEPTOR-LIKE BETA-BARREL DOMAIN-CONTAINING PROTEIN"/>
    <property type="match status" value="1"/>
</dbReference>
<protein>
    <submittedName>
        <fullName evidence="8">TonB-dependent receptor</fullName>
    </submittedName>
</protein>
<keyword evidence="5" id="KW-0732">Signal</keyword>
<evidence type="ECO:0000256" key="5">
    <source>
        <dbReference type="SAM" id="SignalP"/>
    </source>
</evidence>
<comment type="subcellular location">
    <subcellularLocation>
        <location evidence="1 4">Cell outer membrane</location>
    </subcellularLocation>
</comment>
<keyword evidence="3" id="KW-0998">Cell outer membrane</keyword>
<proteinExistence type="inferred from homology"/>
<keyword evidence="8" id="KW-0675">Receptor</keyword>
<dbReference type="PANTHER" id="PTHR40980">
    <property type="entry name" value="PLUG DOMAIN-CONTAINING PROTEIN"/>
    <property type="match status" value="1"/>
</dbReference>
<evidence type="ECO:0000256" key="1">
    <source>
        <dbReference type="ARBA" id="ARBA00004442"/>
    </source>
</evidence>
<dbReference type="InterPro" id="IPR036942">
    <property type="entry name" value="Beta-barrel_TonB_sf"/>
</dbReference>
<dbReference type="SUPFAM" id="SSF56935">
    <property type="entry name" value="Porins"/>
    <property type="match status" value="1"/>
</dbReference>
<dbReference type="InterPro" id="IPR012910">
    <property type="entry name" value="Plug_dom"/>
</dbReference>
<keyword evidence="4" id="KW-0798">TonB box</keyword>
<comment type="similarity">
    <text evidence="4">Belongs to the TonB-dependent receptor family.</text>
</comment>
<dbReference type="Gene3D" id="2.170.130.10">
    <property type="entry name" value="TonB-dependent receptor, plug domain"/>
    <property type="match status" value="1"/>
</dbReference>
<dbReference type="Pfam" id="PF00593">
    <property type="entry name" value="TonB_dep_Rec_b-barrel"/>
    <property type="match status" value="1"/>
</dbReference>
<evidence type="ECO:0000256" key="4">
    <source>
        <dbReference type="RuleBase" id="RU003357"/>
    </source>
</evidence>
<dbReference type="KEGG" id="sari:H5J25_12790"/>
<evidence type="ECO:0000256" key="3">
    <source>
        <dbReference type="ARBA" id="ARBA00023237"/>
    </source>
</evidence>
<evidence type="ECO:0000259" key="6">
    <source>
        <dbReference type="Pfam" id="PF00593"/>
    </source>
</evidence>
<keyword evidence="9" id="KW-1185">Reference proteome</keyword>
<reference evidence="9" key="1">
    <citation type="submission" date="2020-09" db="EMBL/GenBank/DDBJ databases">
        <title>Sphingomonas sp., a new species isolated from pork steak.</title>
        <authorList>
            <person name="Heidler von Heilborn D."/>
        </authorList>
    </citation>
    <scope>NUCLEOTIDE SEQUENCE [LARGE SCALE GENOMIC DNA]</scope>
</reference>
<evidence type="ECO:0000313" key="8">
    <source>
        <dbReference type="EMBL" id="QQV76357.1"/>
    </source>
</evidence>
<dbReference type="Proteomes" id="UP000595894">
    <property type="component" value="Chromosome"/>
</dbReference>
<dbReference type="InterPro" id="IPR010104">
    <property type="entry name" value="TonB_rcpt_bac"/>
</dbReference>
<dbReference type="Gene3D" id="2.40.170.20">
    <property type="entry name" value="TonB-dependent receptor, beta-barrel domain"/>
    <property type="match status" value="1"/>
</dbReference>
<keyword evidence="2 4" id="KW-0472">Membrane</keyword>
<dbReference type="InterPro" id="IPR000531">
    <property type="entry name" value="Beta-barrel_TonB"/>
</dbReference>